<feature type="non-terminal residue" evidence="1">
    <location>
        <position position="1"/>
    </location>
</feature>
<accession>A0A0F9NUT7</accession>
<evidence type="ECO:0000313" key="1">
    <source>
        <dbReference type="EMBL" id="KKN21604.1"/>
    </source>
</evidence>
<comment type="caution">
    <text evidence="1">The sequence shown here is derived from an EMBL/GenBank/DDBJ whole genome shotgun (WGS) entry which is preliminary data.</text>
</comment>
<protein>
    <submittedName>
        <fullName evidence="1">Uncharacterized protein</fullName>
    </submittedName>
</protein>
<organism evidence="1">
    <name type="scientific">marine sediment metagenome</name>
    <dbReference type="NCBI Taxonomy" id="412755"/>
    <lineage>
        <taxon>unclassified sequences</taxon>
        <taxon>metagenomes</taxon>
        <taxon>ecological metagenomes</taxon>
    </lineage>
</organism>
<reference evidence="1" key="1">
    <citation type="journal article" date="2015" name="Nature">
        <title>Complex archaea that bridge the gap between prokaryotes and eukaryotes.</title>
        <authorList>
            <person name="Spang A."/>
            <person name="Saw J.H."/>
            <person name="Jorgensen S.L."/>
            <person name="Zaremba-Niedzwiedzka K."/>
            <person name="Martijn J."/>
            <person name="Lind A.E."/>
            <person name="van Eijk R."/>
            <person name="Schleper C."/>
            <person name="Guy L."/>
            <person name="Ettema T.J."/>
        </authorList>
    </citation>
    <scope>NUCLEOTIDE SEQUENCE</scope>
</reference>
<dbReference type="EMBL" id="LAZR01003133">
    <property type="protein sequence ID" value="KKN21604.1"/>
    <property type="molecule type" value="Genomic_DNA"/>
</dbReference>
<sequence>PTAEAYKDKILDFYNNILPNLNLDVWSTTFMDPYIDVSIPFVEDDSFVWSWFSDRSSSTFFQNSNAARVFSYNADYDGAFTVRNINGTRWPFLAMEAGYLSTAGAMSDPTIEGFLDPKSFYETLFQGATIGEALLFSSPFLDEAITFIT</sequence>
<gene>
    <name evidence="1" type="ORF">LCGC14_0923790</name>
</gene>
<dbReference type="AlphaFoldDB" id="A0A0F9NUT7"/>
<proteinExistence type="predicted"/>
<name>A0A0F9NUT7_9ZZZZ</name>